<evidence type="ECO:0000256" key="3">
    <source>
        <dbReference type="ARBA" id="ARBA00022679"/>
    </source>
</evidence>
<evidence type="ECO:0000256" key="4">
    <source>
        <dbReference type="SAM" id="Phobius"/>
    </source>
</evidence>
<dbReference type="GO" id="GO:0016740">
    <property type="term" value="F:transferase activity"/>
    <property type="evidence" value="ECO:0007669"/>
    <property type="project" value="UniProtKB-KW"/>
</dbReference>
<accession>A0A9N9F132</accession>
<organism evidence="6 7">
    <name type="scientific">Cetraspora pellucida</name>
    <dbReference type="NCBI Taxonomy" id="1433469"/>
    <lineage>
        <taxon>Eukaryota</taxon>
        <taxon>Fungi</taxon>
        <taxon>Fungi incertae sedis</taxon>
        <taxon>Mucoromycota</taxon>
        <taxon>Glomeromycotina</taxon>
        <taxon>Glomeromycetes</taxon>
        <taxon>Diversisporales</taxon>
        <taxon>Gigasporaceae</taxon>
        <taxon>Cetraspora</taxon>
    </lineage>
</organism>
<dbReference type="CDD" id="cd06532">
    <property type="entry name" value="Glyco_transf_25"/>
    <property type="match status" value="1"/>
</dbReference>
<dbReference type="OrthoDB" id="47375at2759"/>
<dbReference type="EMBL" id="CAJVQA010001093">
    <property type="protein sequence ID" value="CAG8502156.1"/>
    <property type="molecule type" value="Genomic_DNA"/>
</dbReference>
<evidence type="ECO:0000313" key="6">
    <source>
        <dbReference type="EMBL" id="CAG8502156.1"/>
    </source>
</evidence>
<dbReference type="InterPro" id="IPR050757">
    <property type="entry name" value="Collagen_mod_GT25"/>
</dbReference>
<dbReference type="Proteomes" id="UP000789759">
    <property type="component" value="Unassembled WGS sequence"/>
</dbReference>
<keyword evidence="4" id="KW-0472">Membrane</keyword>
<name>A0A9N9F132_9GLOM</name>
<gene>
    <name evidence="6" type="ORF">CPELLU_LOCUS2502</name>
</gene>
<keyword evidence="4" id="KW-0812">Transmembrane</keyword>
<protein>
    <submittedName>
        <fullName evidence="6">15035_t:CDS:1</fullName>
    </submittedName>
</protein>
<dbReference type="PANTHER" id="PTHR10730">
    <property type="entry name" value="PROCOLLAGEN-LYSINE,2-OXOGLUTARATE 5-DIOXYGENASE/GLYCOSYLTRANSFERASE 25 FAMILY MEMBER"/>
    <property type="match status" value="1"/>
</dbReference>
<keyword evidence="4" id="KW-1133">Transmembrane helix</keyword>
<proteinExistence type="inferred from homology"/>
<sequence>MQRTKTQKQLCYIIFFFMLVCLATFLFSTALKQSPSELNKYRSLNNTLGFDHIFVINLSYRIDRREMMQEIANFLGLDFDFFPAVSKYDKKLLSKYNLAGISIAQKACYLSHYLIYKEIIKNGYKNALIMEDDVDIEFEISRIVSDLRRALPDDWDMFYIAHYNYEEGEVLAESGEFKLIKSINPINTHGYAISAHGAQKLLKDLNVNEAGRQIDVELTSRVHNGFLKSYSIDRTTMIQWKTNDDPSDIPESAPPFERQELLTSTRRLLGYKQMILNLENFIE</sequence>
<dbReference type="AlphaFoldDB" id="A0A9N9F132"/>
<feature type="domain" description="Glycosyl transferase family 25" evidence="5">
    <location>
        <begin position="51"/>
        <end position="205"/>
    </location>
</feature>
<evidence type="ECO:0000256" key="2">
    <source>
        <dbReference type="ARBA" id="ARBA00022676"/>
    </source>
</evidence>
<comment type="similarity">
    <text evidence="1">Belongs to the glycosyltransferase 25 family.</text>
</comment>
<keyword evidence="3" id="KW-0808">Transferase</keyword>
<reference evidence="6" key="1">
    <citation type="submission" date="2021-06" db="EMBL/GenBank/DDBJ databases">
        <authorList>
            <person name="Kallberg Y."/>
            <person name="Tangrot J."/>
            <person name="Rosling A."/>
        </authorList>
    </citation>
    <scope>NUCLEOTIDE SEQUENCE</scope>
    <source>
        <strain evidence="6">FL966</strain>
    </source>
</reference>
<dbReference type="PANTHER" id="PTHR10730:SF53">
    <property type="entry name" value="GLYCOSYLTRANSFERASE 25 FAMILY MEMBER"/>
    <property type="match status" value="1"/>
</dbReference>
<comment type="caution">
    <text evidence="6">The sequence shown here is derived from an EMBL/GenBank/DDBJ whole genome shotgun (WGS) entry which is preliminary data.</text>
</comment>
<feature type="transmembrane region" description="Helical" evidence="4">
    <location>
        <begin position="12"/>
        <end position="31"/>
    </location>
</feature>
<evidence type="ECO:0000256" key="1">
    <source>
        <dbReference type="ARBA" id="ARBA00006721"/>
    </source>
</evidence>
<evidence type="ECO:0000259" key="5">
    <source>
        <dbReference type="Pfam" id="PF01755"/>
    </source>
</evidence>
<dbReference type="InterPro" id="IPR002654">
    <property type="entry name" value="Glyco_trans_25"/>
</dbReference>
<evidence type="ECO:0000313" key="7">
    <source>
        <dbReference type="Proteomes" id="UP000789759"/>
    </source>
</evidence>
<keyword evidence="2" id="KW-0328">Glycosyltransferase</keyword>
<dbReference type="Pfam" id="PF01755">
    <property type="entry name" value="Glyco_transf_25"/>
    <property type="match status" value="1"/>
</dbReference>
<keyword evidence="7" id="KW-1185">Reference proteome</keyword>